<dbReference type="Pfam" id="PF00583">
    <property type="entry name" value="Acetyltransf_1"/>
    <property type="match status" value="1"/>
</dbReference>
<accession>A0A4Q0T667</accession>
<sequence length="347" mass="39588">MAVKTELEILDVRHFSGRQLRPLLEHEARVWQNRLRWNYDEATELLLQYLDSRVLPGFVALDRGKICGFTFCVYEGYKAVVGDAYALDNSVMPAMETTHELLRQLLSVLEHSPDIDRIESQLLLYDTGSINEPFRAANFQIHRRLFMEVDLVPLRGIPPGAIAKPQLPNFLELRNWVPGDYQPAAELIHAAYVGHIDATINDQYRSLHGSQRFLHNIVRFPGCGVFDARSSWILRDLRDGSIIALLLSSRVRQDTAHITQLCVRKDWRGRKFGNLLIRHTMLELAQRGCAAITLTVTEANQGAVDLYRACGFQTRHAFDAHVHSSSRLRDSLSANTFEEPPSHVLRR</sequence>
<dbReference type="PANTHER" id="PTHR43877">
    <property type="entry name" value="AMINOALKYLPHOSPHONATE N-ACETYLTRANSFERASE-RELATED-RELATED"/>
    <property type="match status" value="1"/>
</dbReference>
<protein>
    <recommendedName>
        <fullName evidence="3">N-acetyltransferase domain-containing protein</fullName>
    </recommendedName>
</protein>
<dbReference type="Proteomes" id="UP000289437">
    <property type="component" value="Unassembled WGS sequence"/>
</dbReference>
<feature type="domain" description="N-acetyltransferase" evidence="3">
    <location>
        <begin position="171"/>
        <end position="335"/>
    </location>
</feature>
<dbReference type="RefSeq" id="WP_128911750.1">
    <property type="nucleotide sequence ID" value="NZ_RDSM01000001.1"/>
</dbReference>
<gene>
    <name evidence="4" type="ORF">GRAN_0908</name>
</gene>
<evidence type="ECO:0000256" key="2">
    <source>
        <dbReference type="ARBA" id="ARBA00023315"/>
    </source>
</evidence>
<name>A0A4Q0T667_9BACT</name>
<dbReference type="PROSITE" id="PS51186">
    <property type="entry name" value="GNAT"/>
    <property type="match status" value="1"/>
</dbReference>
<keyword evidence="1" id="KW-0808">Transferase</keyword>
<reference evidence="4 5" key="1">
    <citation type="submission" date="2018-11" db="EMBL/GenBank/DDBJ databases">
        <authorList>
            <person name="Mardanov A.V."/>
            <person name="Ravin N.V."/>
            <person name="Dedysh S.N."/>
        </authorList>
    </citation>
    <scope>NUCLEOTIDE SEQUENCE [LARGE SCALE GENOMIC DNA]</scope>
    <source>
        <strain evidence="4 5">AF10</strain>
    </source>
</reference>
<keyword evidence="2" id="KW-0012">Acyltransferase</keyword>
<dbReference type="InterPro" id="IPR016181">
    <property type="entry name" value="Acyl_CoA_acyltransferase"/>
</dbReference>
<evidence type="ECO:0000259" key="3">
    <source>
        <dbReference type="PROSITE" id="PS51186"/>
    </source>
</evidence>
<dbReference type="AlphaFoldDB" id="A0A4Q0T667"/>
<comment type="caution">
    <text evidence="4">The sequence shown here is derived from an EMBL/GenBank/DDBJ whole genome shotgun (WGS) entry which is preliminary data.</text>
</comment>
<dbReference type="EMBL" id="RDSM01000001">
    <property type="protein sequence ID" value="RXH57598.1"/>
    <property type="molecule type" value="Genomic_DNA"/>
</dbReference>
<organism evidence="4 5">
    <name type="scientific">Granulicella sibirica</name>
    <dbReference type="NCBI Taxonomy" id="2479048"/>
    <lineage>
        <taxon>Bacteria</taxon>
        <taxon>Pseudomonadati</taxon>
        <taxon>Acidobacteriota</taxon>
        <taxon>Terriglobia</taxon>
        <taxon>Terriglobales</taxon>
        <taxon>Acidobacteriaceae</taxon>
        <taxon>Granulicella</taxon>
    </lineage>
</organism>
<dbReference type="InterPro" id="IPR050832">
    <property type="entry name" value="Bact_Acetyltransf"/>
</dbReference>
<evidence type="ECO:0000313" key="4">
    <source>
        <dbReference type="EMBL" id="RXH57598.1"/>
    </source>
</evidence>
<proteinExistence type="predicted"/>
<dbReference type="GO" id="GO:0016747">
    <property type="term" value="F:acyltransferase activity, transferring groups other than amino-acyl groups"/>
    <property type="evidence" value="ECO:0007669"/>
    <property type="project" value="InterPro"/>
</dbReference>
<dbReference type="CDD" id="cd04301">
    <property type="entry name" value="NAT_SF"/>
    <property type="match status" value="1"/>
</dbReference>
<keyword evidence="5" id="KW-1185">Reference proteome</keyword>
<reference evidence="5" key="2">
    <citation type="submission" date="2019-02" db="EMBL/GenBank/DDBJ databases">
        <title>Granulicella sibirica sp. nov., a psychrotolerant acidobacterium isolated from an organic soil layer in forested tundra, West Siberia.</title>
        <authorList>
            <person name="Oshkin I.Y."/>
            <person name="Kulichevskaya I.S."/>
            <person name="Rijpstra W.I.C."/>
            <person name="Sinninghe Damste J.S."/>
            <person name="Rakitin A.L."/>
            <person name="Ravin N.V."/>
            <person name="Dedysh S.N."/>
        </authorList>
    </citation>
    <scope>NUCLEOTIDE SEQUENCE [LARGE SCALE GENOMIC DNA]</scope>
    <source>
        <strain evidence="5">AF10</strain>
    </source>
</reference>
<dbReference type="InterPro" id="IPR000182">
    <property type="entry name" value="GNAT_dom"/>
</dbReference>
<evidence type="ECO:0000256" key="1">
    <source>
        <dbReference type="ARBA" id="ARBA00022679"/>
    </source>
</evidence>
<dbReference type="Gene3D" id="3.40.630.30">
    <property type="match status" value="1"/>
</dbReference>
<dbReference type="SUPFAM" id="SSF55729">
    <property type="entry name" value="Acyl-CoA N-acyltransferases (Nat)"/>
    <property type="match status" value="1"/>
</dbReference>
<dbReference type="OrthoDB" id="106155at2"/>
<evidence type="ECO:0000313" key="5">
    <source>
        <dbReference type="Proteomes" id="UP000289437"/>
    </source>
</evidence>